<comment type="caution">
    <text evidence="7">The sequence shown here is derived from an EMBL/GenBank/DDBJ whole genome shotgun (WGS) entry which is preliminary data.</text>
</comment>
<reference evidence="7 8" key="1">
    <citation type="journal article" date="2017" name="ISME J.">
        <title>Energy and carbon metabolisms in a deep terrestrial subsurface fluid microbial community.</title>
        <authorList>
            <person name="Momper L."/>
            <person name="Jungbluth S.P."/>
            <person name="Lee M.D."/>
            <person name="Amend J.P."/>
        </authorList>
    </citation>
    <scope>NUCLEOTIDE SEQUENCE [LARGE SCALE GENOMIC DNA]</scope>
    <source>
        <strain evidence="7">SURF_17</strain>
    </source>
</reference>
<evidence type="ECO:0000256" key="3">
    <source>
        <dbReference type="ARBA" id="ARBA00022833"/>
    </source>
</evidence>
<evidence type="ECO:0000313" key="8">
    <source>
        <dbReference type="Proteomes" id="UP000285961"/>
    </source>
</evidence>
<dbReference type="GO" id="GO:0008270">
    <property type="term" value="F:zinc ion binding"/>
    <property type="evidence" value="ECO:0007669"/>
    <property type="project" value="InterPro"/>
</dbReference>
<dbReference type="GO" id="GO:0016616">
    <property type="term" value="F:oxidoreductase activity, acting on the CH-OH group of donors, NAD or NADP as acceptor"/>
    <property type="evidence" value="ECO:0007669"/>
    <property type="project" value="UniProtKB-ARBA"/>
</dbReference>
<feature type="domain" description="Enoyl reductase (ER)" evidence="6">
    <location>
        <begin position="11"/>
        <end position="348"/>
    </location>
</feature>
<comment type="similarity">
    <text evidence="5">Belongs to the zinc-containing alcohol dehydrogenase family.</text>
</comment>
<dbReference type="Gene3D" id="3.40.50.720">
    <property type="entry name" value="NAD(P)-binding Rossmann-like Domain"/>
    <property type="match status" value="1"/>
</dbReference>
<name>A0A419EQJ5_9BACT</name>
<proteinExistence type="inferred from homology"/>
<dbReference type="PROSITE" id="PS00059">
    <property type="entry name" value="ADH_ZINC"/>
    <property type="match status" value="1"/>
</dbReference>
<dbReference type="SMART" id="SM00829">
    <property type="entry name" value="PKS_ER"/>
    <property type="match status" value="1"/>
</dbReference>
<protein>
    <submittedName>
        <fullName evidence="7">Alcohol dehydrogenase</fullName>
    </submittedName>
</protein>
<dbReference type="SUPFAM" id="SSF51735">
    <property type="entry name" value="NAD(P)-binding Rossmann-fold domains"/>
    <property type="match status" value="1"/>
</dbReference>
<evidence type="ECO:0000259" key="6">
    <source>
        <dbReference type="SMART" id="SM00829"/>
    </source>
</evidence>
<gene>
    <name evidence="7" type="ORF">C4532_17470</name>
</gene>
<dbReference type="Proteomes" id="UP000285961">
    <property type="component" value="Unassembled WGS sequence"/>
</dbReference>
<dbReference type="SUPFAM" id="SSF50129">
    <property type="entry name" value="GroES-like"/>
    <property type="match status" value="1"/>
</dbReference>
<dbReference type="EMBL" id="QZKI01000125">
    <property type="protein sequence ID" value="RJP65522.1"/>
    <property type="molecule type" value="Genomic_DNA"/>
</dbReference>
<dbReference type="Gene3D" id="3.90.180.10">
    <property type="entry name" value="Medium-chain alcohol dehydrogenases, catalytic domain"/>
    <property type="match status" value="1"/>
</dbReference>
<organism evidence="7 8">
    <name type="scientific">Candidatus Abyssobacteria bacterium SURF_17</name>
    <dbReference type="NCBI Taxonomy" id="2093361"/>
    <lineage>
        <taxon>Bacteria</taxon>
        <taxon>Pseudomonadati</taxon>
        <taxon>Candidatus Hydrogenedentota</taxon>
        <taxon>Candidatus Abyssobacteria</taxon>
    </lineage>
</organism>
<dbReference type="InterPro" id="IPR020843">
    <property type="entry name" value="ER"/>
</dbReference>
<keyword evidence="2 5" id="KW-0479">Metal-binding</keyword>
<dbReference type="InterPro" id="IPR036291">
    <property type="entry name" value="NAD(P)-bd_dom_sf"/>
</dbReference>
<evidence type="ECO:0000256" key="5">
    <source>
        <dbReference type="RuleBase" id="RU361277"/>
    </source>
</evidence>
<dbReference type="AlphaFoldDB" id="A0A419EQJ5"/>
<accession>A0A419EQJ5</accession>
<keyword evidence="3 5" id="KW-0862">Zinc</keyword>
<dbReference type="InterPro" id="IPR011032">
    <property type="entry name" value="GroES-like_sf"/>
</dbReference>
<evidence type="ECO:0000256" key="4">
    <source>
        <dbReference type="ARBA" id="ARBA00023002"/>
    </source>
</evidence>
<dbReference type="InterPro" id="IPR002328">
    <property type="entry name" value="ADH_Zn_CS"/>
</dbReference>
<keyword evidence="4" id="KW-0560">Oxidoreductase</keyword>
<dbReference type="Pfam" id="PF00107">
    <property type="entry name" value="ADH_zinc_N"/>
    <property type="match status" value="1"/>
</dbReference>
<evidence type="ECO:0000313" key="7">
    <source>
        <dbReference type="EMBL" id="RJP65522.1"/>
    </source>
</evidence>
<sequence length="352" mass="37863">MRTMKAMVYRGVGKILLEDVPRPTILEPTDAIVRVTLTAICGSDLHIYKGDFSLDDGTIIGHEFIGVVEEVGEHVTDFKPGDRVLVYPGFKCGVCEGCLKEVPFGCEKGGMFGGPNPRGSLHGGQAEYVRIPLAHKALCRIPDGMSDEDVMLATDMLPTGYFAAENGDIKPGDTVAVFGCGPVGLCAQICAQLFGPSKVFGVDMLDYRLKVAEQLGSIPINASKVDAPNRIRELTDGIGVNVAIEAIGTPATFYACLQSARLTSNISSVGIYSEPVELFMPILCVTNKRITMGLPYKLSEYVPKLLQLIAAGRINTRPIISHVLPLTEGERAYDMFDKKLDGAVKIVLKPGA</sequence>
<evidence type="ECO:0000256" key="2">
    <source>
        <dbReference type="ARBA" id="ARBA00022723"/>
    </source>
</evidence>
<dbReference type="Pfam" id="PF08240">
    <property type="entry name" value="ADH_N"/>
    <property type="match status" value="1"/>
</dbReference>
<evidence type="ECO:0000256" key="1">
    <source>
        <dbReference type="ARBA" id="ARBA00001947"/>
    </source>
</evidence>
<dbReference type="InterPro" id="IPR013154">
    <property type="entry name" value="ADH-like_N"/>
</dbReference>
<dbReference type="PANTHER" id="PTHR42813">
    <property type="entry name" value="ZINC-TYPE ALCOHOL DEHYDROGENASE-LIKE"/>
    <property type="match status" value="1"/>
</dbReference>
<comment type="cofactor">
    <cofactor evidence="1 5">
        <name>Zn(2+)</name>
        <dbReference type="ChEBI" id="CHEBI:29105"/>
    </cofactor>
</comment>
<dbReference type="InterPro" id="IPR013149">
    <property type="entry name" value="ADH-like_C"/>
</dbReference>